<dbReference type="InterPro" id="IPR017827">
    <property type="entry name" value="HSQ_synthase_HpnC"/>
</dbReference>
<name>A0A6N9HKH4_9BURK</name>
<dbReference type="Proteomes" id="UP000448575">
    <property type="component" value="Unassembled WGS sequence"/>
</dbReference>
<dbReference type="AlphaFoldDB" id="A0A6N9HKH4"/>
<dbReference type="SFLD" id="SFLDS00005">
    <property type="entry name" value="Isoprenoid_Synthase_Type_I"/>
    <property type="match status" value="1"/>
</dbReference>
<dbReference type="SUPFAM" id="SSF48576">
    <property type="entry name" value="Terpenoid synthases"/>
    <property type="match status" value="1"/>
</dbReference>
<gene>
    <name evidence="1" type="primary">hpnC</name>
    <name evidence="1" type="ORF">GTP41_16395</name>
</gene>
<keyword evidence="2" id="KW-1185">Reference proteome</keyword>
<dbReference type="GO" id="GO:0051996">
    <property type="term" value="F:squalene synthase [NAD(P)H] activity"/>
    <property type="evidence" value="ECO:0007669"/>
    <property type="project" value="UniProtKB-EC"/>
</dbReference>
<organism evidence="1 2">
    <name type="scientific">Pseudoduganella guangdongensis</name>
    <dbReference type="NCBI Taxonomy" id="2692179"/>
    <lineage>
        <taxon>Bacteria</taxon>
        <taxon>Pseudomonadati</taxon>
        <taxon>Pseudomonadota</taxon>
        <taxon>Betaproteobacteria</taxon>
        <taxon>Burkholderiales</taxon>
        <taxon>Oxalobacteraceae</taxon>
        <taxon>Telluria group</taxon>
        <taxon>Pseudoduganella</taxon>
    </lineage>
</organism>
<dbReference type="NCBIfam" id="TIGR03464">
    <property type="entry name" value="HpnC"/>
    <property type="match status" value="1"/>
</dbReference>
<evidence type="ECO:0000313" key="2">
    <source>
        <dbReference type="Proteomes" id="UP000448575"/>
    </source>
</evidence>
<proteinExistence type="predicted"/>
<dbReference type="CDD" id="cd00683">
    <property type="entry name" value="Trans_IPPS_HH"/>
    <property type="match status" value="1"/>
</dbReference>
<dbReference type="RefSeq" id="WP_161026648.1">
    <property type="nucleotide sequence ID" value="NZ_WWCJ01000011.1"/>
</dbReference>
<dbReference type="GO" id="GO:0016114">
    <property type="term" value="P:terpenoid biosynthetic process"/>
    <property type="evidence" value="ECO:0007669"/>
    <property type="project" value="UniProtKB-ARBA"/>
</dbReference>
<evidence type="ECO:0000313" key="1">
    <source>
        <dbReference type="EMBL" id="MYN03673.1"/>
    </source>
</evidence>
<dbReference type="SFLD" id="SFLDG01212">
    <property type="entry name" value="Phytoene_synthase_like"/>
    <property type="match status" value="1"/>
</dbReference>
<dbReference type="Gene3D" id="1.10.600.10">
    <property type="entry name" value="Farnesyl Diphosphate Synthase"/>
    <property type="match status" value="1"/>
</dbReference>
<dbReference type="InterPro" id="IPR002060">
    <property type="entry name" value="Squ/phyt_synthse"/>
</dbReference>
<dbReference type="InterPro" id="IPR033904">
    <property type="entry name" value="Trans_IPPS_HH"/>
</dbReference>
<dbReference type="InterPro" id="IPR008949">
    <property type="entry name" value="Isoprenoid_synthase_dom_sf"/>
</dbReference>
<dbReference type="EC" id="2.5.1.21" evidence="1"/>
<dbReference type="Pfam" id="PF00494">
    <property type="entry name" value="SQS_PSY"/>
    <property type="match status" value="1"/>
</dbReference>
<reference evidence="1 2" key="1">
    <citation type="submission" date="2019-12" db="EMBL/GenBank/DDBJ databases">
        <title>Novel species isolated from a subtropical stream in China.</title>
        <authorList>
            <person name="Lu H."/>
        </authorList>
    </citation>
    <scope>NUCLEOTIDE SEQUENCE [LARGE SCALE GENOMIC DNA]</scope>
    <source>
        <strain evidence="1 2">DS3</strain>
    </source>
</reference>
<dbReference type="InterPro" id="IPR044843">
    <property type="entry name" value="Trans_IPPS_bact-type"/>
</dbReference>
<dbReference type="PANTHER" id="PTHR31480">
    <property type="entry name" value="BIFUNCTIONAL LYCOPENE CYCLASE/PHYTOENE SYNTHASE"/>
    <property type="match status" value="1"/>
</dbReference>
<dbReference type="GO" id="GO:0004311">
    <property type="term" value="F:geranylgeranyl diphosphate synthase activity"/>
    <property type="evidence" value="ECO:0007669"/>
    <property type="project" value="InterPro"/>
</dbReference>
<comment type="caution">
    <text evidence="1">The sequence shown here is derived from an EMBL/GenBank/DDBJ whole genome shotgun (WGS) entry which is preliminary data.</text>
</comment>
<accession>A0A6N9HKH4</accession>
<dbReference type="EMBL" id="WWCJ01000011">
    <property type="protein sequence ID" value="MYN03673.1"/>
    <property type="molecule type" value="Genomic_DNA"/>
</dbReference>
<dbReference type="SFLD" id="SFLDG01018">
    <property type="entry name" value="Squalene/Phytoene_Synthase_Lik"/>
    <property type="match status" value="1"/>
</dbReference>
<keyword evidence="1" id="KW-0808">Transferase</keyword>
<sequence>MSVDHYENFPVASILMPRRLRPAVEAIYAFARSADDIADEGDATPEQRLAGLSAYEEALGRIERGAVGSNGPEPMFERLAAAIERHQLPLRPFYDLLSAFKQDVEVSRYADYATLLDYCARSANPVGRLMLHLYGAADEQNIRDSDAICSALQIINFLQDVAIDEHKERIYLPMEDLTRYALSPAHLSRPDNKAKWRAMMKFQVERARALMLQGAPLACRLKGRIGLELRMVVQGGLRILEAIEEVDYDVFLRRPKLEKRDWFKVFWRALRMRRTSL</sequence>
<protein>
    <submittedName>
        <fullName evidence="1">Squalene synthase HpnC</fullName>
        <ecNumber evidence="1">2.5.1.21</ecNumber>
    </submittedName>
</protein>